<keyword evidence="9" id="KW-0732">Signal</keyword>
<dbReference type="Proteomes" id="UP000636800">
    <property type="component" value="Unassembled WGS sequence"/>
</dbReference>
<keyword evidence="5 8" id="KW-1133">Transmembrane helix</keyword>
<evidence type="ECO:0000256" key="8">
    <source>
        <dbReference type="RuleBase" id="RU367022"/>
    </source>
</evidence>
<comment type="subcellular location">
    <subcellularLocation>
        <location evidence="1 8">Membrane</location>
        <topology evidence="1 8">Multi-pass membrane protein</topology>
    </subcellularLocation>
</comment>
<gene>
    <name evidence="10" type="ORF">HPP92_016210</name>
</gene>
<keyword evidence="8" id="KW-0406">Ion transport</keyword>
<keyword evidence="6 8" id="KW-0186">Copper</keyword>
<evidence type="ECO:0000256" key="9">
    <source>
        <dbReference type="SAM" id="SignalP"/>
    </source>
</evidence>
<keyword evidence="11" id="KW-1185">Reference proteome</keyword>
<evidence type="ECO:0000256" key="3">
    <source>
        <dbReference type="ARBA" id="ARBA00022692"/>
    </source>
</evidence>
<sequence>MLVCTLFVLWLLQVLLQHHILRRKYVLQLLPCPSLLDVHTGLLHALRTSNCPAWVSLPACLGDGDAAVASFLGKVPVPCRGQLVLSTPAAVCVLAQNVQEHGSVMAAALKVSVETKELKKEIPYPSSSALIIRFLISASLPFNLFPAVKMMHMTFYWGKTVTILIDSWRTDSWLSYLLSLFALFLASAFYQFLEDRRIDSSFSRDQVLLRGGTAPQRRFRLAIGGKGHRCRAFRGELRGGLPPHACCYVLQRRGLPGCGDRICFGILRLPKRGGGGSHCPGQILRLLLIQEEQPQDLSSDRWQSSTTGQLVSLSGAHNHLSHRESSTIDRS</sequence>
<evidence type="ECO:0000313" key="10">
    <source>
        <dbReference type="EMBL" id="KAG0469510.1"/>
    </source>
</evidence>
<feature type="transmembrane region" description="Helical" evidence="8">
    <location>
        <begin position="173"/>
        <end position="193"/>
    </location>
</feature>
<comment type="caution">
    <text evidence="10">The sequence shown here is derived from an EMBL/GenBank/DDBJ whole genome shotgun (WGS) entry which is preliminary data.</text>
</comment>
<dbReference type="PANTHER" id="PTHR12483">
    <property type="entry name" value="SOLUTE CARRIER FAMILY 31 COPPER TRANSPORTERS"/>
    <property type="match status" value="1"/>
</dbReference>
<name>A0A835UR16_VANPL</name>
<dbReference type="Pfam" id="PF04145">
    <property type="entry name" value="Ctr"/>
    <property type="match status" value="1"/>
</dbReference>
<evidence type="ECO:0000256" key="4">
    <source>
        <dbReference type="ARBA" id="ARBA00022796"/>
    </source>
</evidence>
<dbReference type="InterPro" id="IPR007274">
    <property type="entry name" value="Cop_transporter"/>
</dbReference>
<evidence type="ECO:0000256" key="2">
    <source>
        <dbReference type="ARBA" id="ARBA00006921"/>
    </source>
</evidence>
<feature type="chain" id="PRO_5032509370" description="Copper transport protein" evidence="9">
    <location>
        <begin position="17"/>
        <end position="331"/>
    </location>
</feature>
<dbReference type="EMBL" id="JADCNL010000008">
    <property type="protein sequence ID" value="KAG0469510.1"/>
    <property type="molecule type" value="Genomic_DNA"/>
</dbReference>
<dbReference type="PANTHER" id="PTHR12483:SF27">
    <property type="entry name" value="COPPER TRANSPORT PROTEIN CTR1"/>
    <property type="match status" value="1"/>
</dbReference>
<evidence type="ECO:0000256" key="1">
    <source>
        <dbReference type="ARBA" id="ARBA00004141"/>
    </source>
</evidence>
<dbReference type="OrthoDB" id="1696654at2759"/>
<evidence type="ECO:0000256" key="7">
    <source>
        <dbReference type="ARBA" id="ARBA00023136"/>
    </source>
</evidence>
<evidence type="ECO:0000256" key="6">
    <source>
        <dbReference type="ARBA" id="ARBA00023008"/>
    </source>
</evidence>
<accession>A0A835UR16</accession>
<keyword evidence="7 8" id="KW-0472">Membrane</keyword>
<dbReference type="GO" id="GO:0005886">
    <property type="term" value="C:plasma membrane"/>
    <property type="evidence" value="ECO:0007669"/>
    <property type="project" value="TreeGrafter"/>
</dbReference>
<dbReference type="GO" id="GO:0005375">
    <property type="term" value="F:copper ion transmembrane transporter activity"/>
    <property type="evidence" value="ECO:0007669"/>
    <property type="project" value="UniProtKB-UniRule"/>
</dbReference>
<protein>
    <recommendedName>
        <fullName evidence="8">Copper transport protein</fullName>
    </recommendedName>
</protein>
<evidence type="ECO:0000256" key="5">
    <source>
        <dbReference type="ARBA" id="ARBA00022989"/>
    </source>
</evidence>
<dbReference type="AlphaFoldDB" id="A0A835UR16"/>
<keyword evidence="3 8" id="KW-0812">Transmembrane</keyword>
<keyword evidence="8" id="KW-0813">Transport</keyword>
<organism evidence="10 11">
    <name type="scientific">Vanilla planifolia</name>
    <name type="common">Vanilla</name>
    <dbReference type="NCBI Taxonomy" id="51239"/>
    <lineage>
        <taxon>Eukaryota</taxon>
        <taxon>Viridiplantae</taxon>
        <taxon>Streptophyta</taxon>
        <taxon>Embryophyta</taxon>
        <taxon>Tracheophyta</taxon>
        <taxon>Spermatophyta</taxon>
        <taxon>Magnoliopsida</taxon>
        <taxon>Liliopsida</taxon>
        <taxon>Asparagales</taxon>
        <taxon>Orchidaceae</taxon>
        <taxon>Vanilloideae</taxon>
        <taxon>Vanilleae</taxon>
        <taxon>Vanilla</taxon>
    </lineage>
</organism>
<proteinExistence type="inferred from homology"/>
<feature type="signal peptide" evidence="9">
    <location>
        <begin position="1"/>
        <end position="16"/>
    </location>
</feature>
<reference evidence="10 11" key="1">
    <citation type="journal article" date="2020" name="Nat. Food">
        <title>A phased Vanilla planifolia genome enables genetic improvement of flavour and production.</title>
        <authorList>
            <person name="Hasing T."/>
            <person name="Tang H."/>
            <person name="Brym M."/>
            <person name="Khazi F."/>
            <person name="Huang T."/>
            <person name="Chambers A.H."/>
        </authorList>
    </citation>
    <scope>NUCLEOTIDE SEQUENCE [LARGE SCALE GENOMIC DNA]</scope>
    <source>
        <tissue evidence="10">Leaf</tissue>
    </source>
</reference>
<comment type="similarity">
    <text evidence="2 8">Belongs to the copper transporter (Ctr) (TC 1.A.56) family. SLC31A subfamily.</text>
</comment>
<evidence type="ECO:0000313" key="11">
    <source>
        <dbReference type="Proteomes" id="UP000636800"/>
    </source>
</evidence>
<keyword evidence="4 8" id="KW-0187">Copper transport</keyword>